<dbReference type="PANTHER" id="PTHR39082:SF1">
    <property type="entry name" value="SCAVENGER RECEPTOR CLASS A MEMBER 3"/>
    <property type="match status" value="1"/>
</dbReference>
<evidence type="ECO:0000313" key="4">
    <source>
        <dbReference type="EMBL" id="GGO39550.1"/>
    </source>
</evidence>
<accession>A0ABQ2LLJ9</accession>
<feature type="compositionally biased region" description="Basic and acidic residues" evidence="2">
    <location>
        <begin position="80"/>
        <end position="91"/>
    </location>
</feature>
<comment type="caution">
    <text evidence="4">The sequence shown here is derived from an EMBL/GenBank/DDBJ whole genome shotgun (WGS) entry which is preliminary data.</text>
</comment>
<dbReference type="PANTHER" id="PTHR39082">
    <property type="entry name" value="PHOSPHOLIPASE C-BETA-2-RELATED"/>
    <property type="match status" value="1"/>
</dbReference>
<sequence>MSNAPTVPLAEQLRLLELQQLDTALDRARHRMQQLRQDPDYARLQQELADHQRAAEQSATALAEARESVRTAEATVAGVQEHRDRNQKRLDAGQGSAKDLENMMHELQTLKALQDEHEGTELEAMEAAEQAEAADAEAQRRLAAAQAAAQERGATLKEEAAGVAAEGNELTGQRKALAATLPTDLVARYDKIRERNGGIGAARLVGNRSEASGMPLSPADLAQIEQTPVETLVYCPDSGAILVRAEQA</sequence>
<evidence type="ECO:0000256" key="1">
    <source>
        <dbReference type="SAM" id="Coils"/>
    </source>
</evidence>
<dbReference type="InterPro" id="IPR052376">
    <property type="entry name" value="Oxidative_Scav/Glycosyltrans"/>
</dbReference>
<feature type="domain" description="CT398-like coiled coil hairpin" evidence="3">
    <location>
        <begin position="18"/>
        <end position="197"/>
    </location>
</feature>
<organism evidence="4 5">
    <name type="scientific">Citricoccus zhacaiensis</name>
    <dbReference type="NCBI Taxonomy" id="489142"/>
    <lineage>
        <taxon>Bacteria</taxon>
        <taxon>Bacillati</taxon>
        <taxon>Actinomycetota</taxon>
        <taxon>Actinomycetes</taxon>
        <taxon>Micrococcales</taxon>
        <taxon>Micrococcaceae</taxon>
        <taxon>Citricoccus</taxon>
    </lineage>
</organism>
<dbReference type="InterPro" id="IPR056003">
    <property type="entry name" value="CT398_CC_hairpin"/>
</dbReference>
<dbReference type="EMBL" id="BMLQ01000001">
    <property type="protein sequence ID" value="GGO39550.1"/>
    <property type="molecule type" value="Genomic_DNA"/>
</dbReference>
<feature type="coiled-coil region" evidence="1">
    <location>
        <begin position="18"/>
        <end position="61"/>
    </location>
</feature>
<gene>
    <name evidence="4" type="ORF">GCM10010977_00370</name>
</gene>
<keyword evidence="1" id="KW-0175">Coiled coil</keyword>
<protein>
    <recommendedName>
        <fullName evidence="3">CT398-like coiled coil hairpin domain-containing protein</fullName>
    </recommendedName>
</protein>
<feature type="region of interest" description="Disordered" evidence="2">
    <location>
        <begin position="74"/>
        <end position="96"/>
    </location>
</feature>
<dbReference type="Proteomes" id="UP000642509">
    <property type="component" value="Unassembled WGS sequence"/>
</dbReference>
<evidence type="ECO:0000259" key="3">
    <source>
        <dbReference type="Pfam" id="PF24481"/>
    </source>
</evidence>
<dbReference type="RefSeq" id="WP_188803075.1">
    <property type="nucleotide sequence ID" value="NZ_BAAAOU010000003.1"/>
</dbReference>
<dbReference type="Pfam" id="PF24481">
    <property type="entry name" value="CT398_CC"/>
    <property type="match status" value="1"/>
</dbReference>
<evidence type="ECO:0000256" key="2">
    <source>
        <dbReference type="SAM" id="MobiDB-lite"/>
    </source>
</evidence>
<feature type="coiled-coil region" evidence="1">
    <location>
        <begin position="110"/>
        <end position="148"/>
    </location>
</feature>
<name>A0ABQ2LLJ9_9MICC</name>
<reference evidence="5" key="1">
    <citation type="journal article" date="2019" name="Int. J. Syst. Evol. Microbiol.">
        <title>The Global Catalogue of Microorganisms (GCM) 10K type strain sequencing project: providing services to taxonomists for standard genome sequencing and annotation.</title>
        <authorList>
            <consortium name="The Broad Institute Genomics Platform"/>
            <consortium name="The Broad Institute Genome Sequencing Center for Infectious Disease"/>
            <person name="Wu L."/>
            <person name="Ma J."/>
        </authorList>
    </citation>
    <scope>NUCLEOTIDE SEQUENCE [LARGE SCALE GENOMIC DNA]</scope>
    <source>
        <strain evidence="5">CGMCC 1.7064</strain>
    </source>
</reference>
<dbReference type="Gene3D" id="1.10.287.1490">
    <property type="match status" value="1"/>
</dbReference>
<keyword evidence="5" id="KW-1185">Reference proteome</keyword>
<evidence type="ECO:0000313" key="5">
    <source>
        <dbReference type="Proteomes" id="UP000642509"/>
    </source>
</evidence>
<proteinExistence type="predicted"/>